<dbReference type="PROSITE" id="PS00868">
    <property type="entry name" value="CYS_MET_METAB_PP"/>
    <property type="match status" value="1"/>
</dbReference>
<organism evidence="13 14">
    <name type="scientific">Ophiocordyceps polyrhachis-furcata BCC 54312</name>
    <dbReference type="NCBI Taxonomy" id="1330021"/>
    <lineage>
        <taxon>Eukaryota</taxon>
        <taxon>Fungi</taxon>
        <taxon>Dikarya</taxon>
        <taxon>Ascomycota</taxon>
        <taxon>Pezizomycotina</taxon>
        <taxon>Sordariomycetes</taxon>
        <taxon>Hypocreomycetidae</taxon>
        <taxon>Hypocreales</taxon>
        <taxon>Ophiocordycipitaceae</taxon>
        <taxon>Ophiocordyceps</taxon>
    </lineage>
</organism>
<dbReference type="InterPro" id="IPR015422">
    <property type="entry name" value="PyrdxlP-dep_Trfase_small"/>
</dbReference>
<dbReference type="Gene3D" id="3.90.1150.10">
    <property type="entry name" value="Aspartate Aminotransferase, domain 1"/>
    <property type="match status" value="1"/>
</dbReference>
<dbReference type="FunFam" id="3.90.1150.10:FF:000063">
    <property type="entry name" value="Probable cystathionine gamma-synthase"/>
    <property type="match status" value="1"/>
</dbReference>
<evidence type="ECO:0000256" key="8">
    <source>
        <dbReference type="ARBA" id="ARBA00060510"/>
    </source>
</evidence>
<comment type="caution">
    <text evidence="13">The sequence shown here is derived from an EMBL/GenBank/DDBJ whole genome shotgun (WGS) entry which is preliminary data.</text>
</comment>
<keyword evidence="3" id="KW-0808">Transferase</keyword>
<evidence type="ECO:0000256" key="5">
    <source>
        <dbReference type="ARBA" id="ARBA00023167"/>
    </source>
</evidence>
<comment type="catalytic activity">
    <reaction evidence="6">
        <text>O-succinyl-L-homoserine + L-cysteine = L,L-cystathionine + succinate + H(+)</text>
        <dbReference type="Rhea" id="RHEA:20397"/>
        <dbReference type="ChEBI" id="CHEBI:15378"/>
        <dbReference type="ChEBI" id="CHEBI:30031"/>
        <dbReference type="ChEBI" id="CHEBI:35235"/>
        <dbReference type="ChEBI" id="CHEBI:57661"/>
        <dbReference type="ChEBI" id="CHEBI:58161"/>
        <dbReference type="EC" id="2.5.1.48"/>
    </reaction>
</comment>
<evidence type="ECO:0000256" key="1">
    <source>
        <dbReference type="ARBA" id="ARBA00001933"/>
    </source>
</evidence>
<dbReference type="Gene3D" id="3.40.640.10">
    <property type="entry name" value="Type I PLP-dependent aspartate aminotransferase-like (Major domain)"/>
    <property type="match status" value="1"/>
</dbReference>
<proteinExistence type="inferred from homology"/>
<dbReference type="OrthoDB" id="10047078at2759"/>
<dbReference type="SUPFAM" id="SSF53383">
    <property type="entry name" value="PLP-dependent transferases"/>
    <property type="match status" value="1"/>
</dbReference>
<comment type="cofactor">
    <cofactor evidence="1 12">
        <name>pyridoxal 5'-phosphate</name>
        <dbReference type="ChEBI" id="CHEBI:597326"/>
    </cofactor>
</comment>
<evidence type="ECO:0000256" key="12">
    <source>
        <dbReference type="RuleBase" id="RU362118"/>
    </source>
</evidence>
<dbReference type="STRING" id="1330021.A0A367L9H9"/>
<evidence type="ECO:0000256" key="11">
    <source>
        <dbReference type="ARBA" id="ARBA00083849"/>
    </source>
</evidence>
<dbReference type="GO" id="GO:0019346">
    <property type="term" value="P:transsulfuration"/>
    <property type="evidence" value="ECO:0007669"/>
    <property type="project" value="InterPro"/>
</dbReference>
<evidence type="ECO:0000256" key="3">
    <source>
        <dbReference type="ARBA" id="ARBA00022679"/>
    </source>
</evidence>
<dbReference type="PANTHER" id="PTHR42699:SF1">
    <property type="entry name" value="CYSTATHIONINE GAMMA-SYNTHASE-RELATED"/>
    <property type="match status" value="1"/>
</dbReference>
<dbReference type="EC" id="2.5.1.48" evidence="10"/>
<evidence type="ECO:0000256" key="7">
    <source>
        <dbReference type="ARBA" id="ARBA00058439"/>
    </source>
</evidence>
<keyword evidence="2" id="KW-0028">Amino-acid biosynthesis</keyword>
<dbReference type="InterPro" id="IPR051750">
    <property type="entry name" value="Trans-sulfuration_enzymes"/>
</dbReference>
<comment type="similarity">
    <text evidence="9">Belongs to the trans-sulfuration enzymes family. MET7 subfamily.</text>
</comment>
<dbReference type="GO" id="GO:0030170">
    <property type="term" value="F:pyridoxal phosphate binding"/>
    <property type="evidence" value="ECO:0007669"/>
    <property type="project" value="InterPro"/>
</dbReference>
<dbReference type="InterPro" id="IPR000277">
    <property type="entry name" value="Cys/Met-Metab_PyrdxlP-dep_enz"/>
</dbReference>
<evidence type="ECO:0000256" key="4">
    <source>
        <dbReference type="ARBA" id="ARBA00022898"/>
    </source>
</evidence>
<evidence type="ECO:0000256" key="10">
    <source>
        <dbReference type="ARBA" id="ARBA00066530"/>
    </source>
</evidence>
<dbReference type="Proteomes" id="UP000253664">
    <property type="component" value="Unassembled WGS sequence"/>
</dbReference>
<comment type="pathway">
    <text evidence="8">Amino-acid biosynthesis; L-methionine biosynthesis via de novo pathway; L-cystathionine from O-succinyl-L-homoserine: step 1/1.</text>
</comment>
<dbReference type="EMBL" id="LKCN02000010">
    <property type="protein sequence ID" value="RCI11066.1"/>
    <property type="molecule type" value="Genomic_DNA"/>
</dbReference>
<reference evidence="13 14" key="1">
    <citation type="journal article" date="2015" name="BMC Genomics">
        <title>Insights from the genome of Ophiocordyceps polyrhachis-furcata to pathogenicity and host specificity in insect fungi.</title>
        <authorList>
            <person name="Wichadakul D."/>
            <person name="Kobmoo N."/>
            <person name="Ingsriswang S."/>
            <person name="Tangphatsornruang S."/>
            <person name="Chantasingh D."/>
            <person name="Luangsa-ard J.J."/>
            <person name="Eurwilaichitr L."/>
        </authorList>
    </citation>
    <scope>NUCLEOTIDE SEQUENCE [LARGE SCALE GENOMIC DNA]</scope>
    <source>
        <strain evidence="13 14">BCC 54312</strain>
    </source>
</reference>
<protein>
    <recommendedName>
        <fullName evidence="10">cystathionine gamma-synthase</fullName>
        <ecNumber evidence="10">2.5.1.48</ecNumber>
    </recommendedName>
    <alternativeName>
        <fullName evidence="11">O-succinylhomoserine (thiol)-lyase</fullName>
    </alternativeName>
</protein>
<dbReference type="AlphaFoldDB" id="A0A367L9H9"/>
<name>A0A367L9H9_9HYPO</name>
<dbReference type="FunFam" id="3.40.640.10:FF:000111">
    <property type="entry name" value="Cystathionine gamma-synthase"/>
    <property type="match status" value="1"/>
</dbReference>
<evidence type="ECO:0000313" key="14">
    <source>
        <dbReference type="Proteomes" id="UP000253664"/>
    </source>
</evidence>
<keyword evidence="4 12" id="KW-0663">Pyridoxal phosphate</keyword>
<dbReference type="InterPro" id="IPR015424">
    <property type="entry name" value="PyrdxlP-dep_Trfase"/>
</dbReference>
<dbReference type="GO" id="GO:0009086">
    <property type="term" value="P:methionine biosynthetic process"/>
    <property type="evidence" value="ECO:0007669"/>
    <property type="project" value="UniProtKB-KW"/>
</dbReference>
<dbReference type="InterPro" id="IPR015421">
    <property type="entry name" value="PyrdxlP-dep_Trfase_major"/>
</dbReference>
<gene>
    <name evidence="13" type="ORF">L249_7460</name>
</gene>
<keyword evidence="5" id="KW-0486">Methionine biosynthesis</keyword>
<dbReference type="PANTHER" id="PTHR42699">
    <property type="match status" value="1"/>
</dbReference>
<evidence type="ECO:0000313" key="13">
    <source>
        <dbReference type="EMBL" id="RCI11066.1"/>
    </source>
</evidence>
<sequence>MPRFILGQSIPPDTAHAISVSLPTWKSNVGYEEGQEWVISKLETGYPRFHIHESIKALTIHIRLYYGRPGQQAMLFSTLGSATRCIAFIRRYAMPDMKSCLNILDLVVDVSKSSSALLRWLCPTLHVAFFDEGAYGLAKQYWQHTGDGVSSRRAEFYFDLLRNGILIPRQAADHQSQFRLQKGPRRYMSKLTYTTSVSPDVKSFPYDQTGDHDECCRFLEERFGRNLDFGLVEQANLAIRRRIAGFLTHDSSRNEFRLASVNPSFQAQQDVKEDDVFLFPNGMNAIFNVHRTLLSALGQFPSVSFGFPYVDTLKILQKFGPGCMFLGRGSSDDLDELESLLRSGERYLALFCEFPGNPLLTCPDLQRIRSLADRFDFSVIVDETIGTFANINVLPLADIVVSSLTKIFSGDSNVMGGSVIFNPHGRHYALLKRVMVEEVYEDAYWPGDIIFMERNSRDFVPRVRRINVNAETICHVLRESSLVKRLYYPMFNPSRDYYDARRLPQGGYGGLVSVIFHYRRQAEAFFDAINTAKGPSLGTNFTICSPYVILAHYQELAWAAEFGVQSDLVRISVGLEDTESLKSIFKTALHTAEQR</sequence>
<keyword evidence="14" id="KW-1185">Reference proteome</keyword>
<evidence type="ECO:0000256" key="2">
    <source>
        <dbReference type="ARBA" id="ARBA00022605"/>
    </source>
</evidence>
<comment type="function">
    <text evidence="7">Catalyzes the formation of L-cystathionine from O-succinyl-L-homoserine (OSHS) and L-cysteine, via a gamma-replacement reaction. In the absence of thiol, catalyzes gamma-elimination to form 2-oxobutanoate, succinate and ammonia.</text>
</comment>
<evidence type="ECO:0000256" key="9">
    <source>
        <dbReference type="ARBA" id="ARBA00061376"/>
    </source>
</evidence>
<dbReference type="GO" id="GO:0003962">
    <property type="term" value="F:cystathionine gamma-synthase activity"/>
    <property type="evidence" value="ECO:0007669"/>
    <property type="project" value="UniProtKB-EC"/>
</dbReference>
<evidence type="ECO:0000256" key="6">
    <source>
        <dbReference type="ARBA" id="ARBA00051441"/>
    </source>
</evidence>
<accession>A0A367L9H9</accession>
<dbReference type="Pfam" id="PF01053">
    <property type="entry name" value="Cys_Met_Meta_PP"/>
    <property type="match status" value="1"/>
</dbReference>
<dbReference type="InterPro" id="IPR054542">
    <property type="entry name" value="Cys_met_metab_PP"/>
</dbReference>